<feature type="coiled-coil region" evidence="1">
    <location>
        <begin position="109"/>
        <end position="136"/>
    </location>
</feature>
<sequence>MANLEDGSRAHQNNTFRKIELQSAADLRHLQTLSQRAARQKINVAFPPTAQEGGEDGLRKRVEGLVGGYVEEVFCGVRSNILVNGVEVGGDGDGEGGGREVSEEFEALDTRLAERIRVLEEQKEKLTEKVADLRRVGPEKAARLFRERWAVEEAVFETQMETGAGTDGQDGKGEIDLVELKRWDDVQGTWEKGTEGLVKLKTDLTETVARLERAKGVVEYLGEKR</sequence>
<comment type="caution">
    <text evidence="2">The sequence shown here is derived from an EMBL/GenBank/DDBJ whole genome shotgun (WGS) entry which is preliminary data.</text>
</comment>
<protein>
    <submittedName>
        <fullName evidence="2">Putative kinetochore protein mis14 protein</fullName>
    </submittedName>
</protein>
<evidence type="ECO:0000313" key="2">
    <source>
        <dbReference type="EMBL" id="TID22313.1"/>
    </source>
</evidence>
<dbReference type="AlphaFoldDB" id="A0A4Z1P161"/>
<dbReference type="Pfam" id="PF08641">
    <property type="entry name" value="Mis14"/>
    <property type="match status" value="1"/>
</dbReference>
<accession>A0A4Z1P161</accession>
<dbReference type="STRING" id="86259.A0A4Z1P161"/>
<keyword evidence="1" id="KW-0175">Coiled coil</keyword>
<proteinExistence type="predicted"/>
<dbReference type="PANTHER" id="PTHR31749:SF3">
    <property type="entry name" value="KINETOCHORE-ASSOCIATED PROTEIN NSL1 HOMOLOG"/>
    <property type="match status" value="1"/>
</dbReference>
<dbReference type="PANTHER" id="PTHR31749">
    <property type="entry name" value="KINETOCHORE-ASSOCIATED PROTEIN NSL1 HOMOLOG"/>
    <property type="match status" value="1"/>
</dbReference>
<dbReference type="EMBL" id="SNSC02000008">
    <property type="protein sequence ID" value="TID22313.1"/>
    <property type="molecule type" value="Genomic_DNA"/>
</dbReference>
<reference evidence="2 3" key="1">
    <citation type="submission" date="2019-04" db="EMBL/GenBank/DDBJ databases">
        <title>High contiguity whole genome sequence and gene annotation resource for two Venturia nashicola isolates.</title>
        <authorList>
            <person name="Prokchorchik M."/>
            <person name="Won K."/>
            <person name="Lee Y."/>
            <person name="Choi E.D."/>
            <person name="Segonzac C."/>
            <person name="Sohn K.H."/>
        </authorList>
    </citation>
    <scope>NUCLEOTIDE SEQUENCE [LARGE SCALE GENOMIC DNA]</scope>
    <source>
        <strain evidence="2 3">PRI2</strain>
    </source>
</reference>
<evidence type="ECO:0000313" key="3">
    <source>
        <dbReference type="Proteomes" id="UP000298493"/>
    </source>
</evidence>
<dbReference type="Proteomes" id="UP000298493">
    <property type="component" value="Unassembled WGS sequence"/>
</dbReference>
<gene>
    <name evidence="2" type="ORF">E6O75_ATG11107</name>
</gene>
<evidence type="ECO:0000256" key="1">
    <source>
        <dbReference type="SAM" id="Coils"/>
    </source>
</evidence>
<organism evidence="2 3">
    <name type="scientific">Venturia nashicola</name>
    <dbReference type="NCBI Taxonomy" id="86259"/>
    <lineage>
        <taxon>Eukaryota</taxon>
        <taxon>Fungi</taxon>
        <taxon>Dikarya</taxon>
        <taxon>Ascomycota</taxon>
        <taxon>Pezizomycotina</taxon>
        <taxon>Dothideomycetes</taxon>
        <taxon>Pleosporomycetidae</taxon>
        <taxon>Venturiales</taxon>
        <taxon>Venturiaceae</taxon>
        <taxon>Venturia</taxon>
    </lineage>
</organism>
<dbReference type="GO" id="GO:0000444">
    <property type="term" value="C:MIS12/MIND type complex"/>
    <property type="evidence" value="ECO:0007669"/>
    <property type="project" value="TreeGrafter"/>
</dbReference>
<dbReference type="GO" id="GO:0000070">
    <property type="term" value="P:mitotic sister chromatid segregation"/>
    <property type="evidence" value="ECO:0007669"/>
    <property type="project" value="InterPro"/>
</dbReference>
<name>A0A4Z1P161_9PEZI</name>
<keyword evidence="3" id="KW-1185">Reference proteome</keyword>
<dbReference type="InterPro" id="IPR013950">
    <property type="entry name" value="Mis14/Nsl1"/>
</dbReference>